<reference evidence="2 3" key="1">
    <citation type="submission" date="2018-07" db="EMBL/GenBank/DDBJ databases">
        <title>Genomic Encyclopedia of Type Strains, Phase IV (KMG-IV): sequencing the most valuable type-strain genomes for metagenomic binning, comparative biology and taxonomic classification.</title>
        <authorList>
            <person name="Goeker M."/>
        </authorList>
    </citation>
    <scope>NUCLEOTIDE SEQUENCE [LARGE SCALE GENOMIC DNA]</scope>
    <source>
        <strain evidence="2 3">DSM 21410</strain>
    </source>
</reference>
<proteinExistence type="predicted"/>
<organism evidence="2 3">
    <name type="scientific">Schleiferia thermophila</name>
    <dbReference type="NCBI Taxonomy" id="884107"/>
    <lineage>
        <taxon>Bacteria</taxon>
        <taxon>Pseudomonadati</taxon>
        <taxon>Bacteroidota</taxon>
        <taxon>Flavobacteriia</taxon>
        <taxon>Flavobacteriales</taxon>
        <taxon>Schleiferiaceae</taxon>
        <taxon>Schleiferia</taxon>
    </lineage>
</organism>
<keyword evidence="1" id="KW-1133">Transmembrane helix</keyword>
<sequence>MNISALIFMIVTQALITGVTLYLYIKVLKKPNGK</sequence>
<accession>A0A369A3N5</accession>
<keyword evidence="1" id="KW-0812">Transmembrane</keyword>
<keyword evidence="1" id="KW-0472">Membrane</keyword>
<dbReference type="AlphaFoldDB" id="A0A369A3N5"/>
<evidence type="ECO:0000256" key="1">
    <source>
        <dbReference type="SAM" id="Phobius"/>
    </source>
</evidence>
<comment type="caution">
    <text evidence="2">The sequence shown here is derived from an EMBL/GenBank/DDBJ whole genome shotgun (WGS) entry which is preliminary data.</text>
</comment>
<evidence type="ECO:0000313" key="2">
    <source>
        <dbReference type="EMBL" id="RCX03771.1"/>
    </source>
</evidence>
<dbReference type="EMBL" id="QPJS01000002">
    <property type="protein sequence ID" value="RCX03771.1"/>
    <property type="molecule type" value="Genomic_DNA"/>
</dbReference>
<protein>
    <submittedName>
        <fullName evidence="2">Uncharacterized protein</fullName>
    </submittedName>
</protein>
<feature type="transmembrane region" description="Helical" evidence="1">
    <location>
        <begin position="6"/>
        <end position="25"/>
    </location>
</feature>
<evidence type="ECO:0000313" key="3">
    <source>
        <dbReference type="Proteomes" id="UP000253517"/>
    </source>
</evidence>
<keyword evidence="3" id="KW-1185">Reference proteome</keyword>
<dbReference type="Proteomes" id="UP000253517">
    <property type="component" value="Unassembled WGS sequence"/>
</dbReference>
<gene>
    <name evidence="2" type="ORF">DES35_102226</name>
</gene>
<name>A0A369A3N5_9FLAO</name>